<keyword evidence="5" id="KW-1185">Reference proteome</keyword>
<reference evidence="4 5" key="1">
    <citation type="submission" date="2023-03" db="EMBL/GenBank/DDBJ databases">
        <title>Genome insight into feeding habits of ladybird beetles.</title>
        <authorList>
            <person name="Li H.-S."/>
            <person name="Huang Y.-H."/>
            <person name="Pang H."/>
        </authorList>
    </citation>
    <scope>NUCLEOTIDE SEQUENCE [LARGE SCALE GENOMIC DNA]</scope>
    <source>
        <strain evidence="4">SYSU_2023b</strain>
        <tissue evidence="4">Whole body</tissue>
    </source>
</reference>
<dbReference type="Proteomes" id="UP001431783">
    <property type="component" value="Unassembled WGS sequence"/>
</dbReference>
<accession>A0AAW1U1Y1</accession>
<comment type="caution">
    <text evidence="4">The sequence shown here is derived from an EMBL/GenBank/DDBJ whole genome shotgun (WGS) entry which is preliminary data.</text>
</comment>
<keyword evidence="2" id="KW-0479">Metal-binding</keyword>
<comment type="cofactor">
    <cofactor evidence="1">
        <name>a divalent metal cation</name>
        <dbReference type="ChEBI" id="CHEBI:60240"/>
    </cofactor>
</comment>
<evidence type="ECO:0000259" key="3">
    <source>
        <dbReference type="Pfam" id="PF13359"/>
    </source>
</evidence>
<organism evidence="4 5">
    <name type="scientific">Henosepilachna vigintioctopunctata</name>
    <dbReference type="NCBI Taxonomy" id="420089"/>
    <lineage>
        <taxon>Eukaryota</taxon>
        <taxon>Metazoa</taxon>
        <taxon>Ecdysozoa</taxon>
        <taxon>Arthropoda</taxon>
        <taxon>Hexapoda</taxon>
        <taxon>Insecta</taxon>
        <taxon>Pterygota</taxon>
        <taxon>Neoptera</taxon>
        <taxon>Endopterygota</taxon>
        <taxon>Coleoptera</taxon>
        <taxon>Polyphaga</taxon>
        <taxon>Cucujiformia</taxon>
        <taxon>Coccinelloidea</taxon>
        <taxon>Coccinellidae</taxon>
        <taxon>Epilachninae</taxon>
        <taxon>Epilachnini</taxon>
        <taxon>Henosepilachna</taxon>
    </lineage>
</organism>
<feature type="domain" description="DDE Tnp4" evidence="3">
    <location>
        <begin position="70"/>
        <end position="158"/>
    </location>
</feature>
<protein>
    <recommendedName>
        <fullName evidence="3">DDE Tnp4 domain-containing protein</fullName>
    </recommendedName>
</protein>
<evidence type="ECO:0000256" key="1">
    <source>
        <dbReference type="ARBA" id="ARBA00001968"/>
    </source>
</evidence>
<dbReference type="Pfam" id="PF13359">
    <property type="entry name" value="DDE_Tnp_4"/>
    <property type="match status" value="1"/>
</dbReference>
<dbReference type="GO" id="GO:0046872">
    <property type="term" value="F:metal ion binding"/>
    <property type="evidence" value="ECO:0007669"/>
    <property type="project" value="UniProtKB-KW"/>
</dbReference>
<dbReference type="PANTHER" id="PTHR23080">
    <property type="entry name" value="THAP DOMAIN PROTEIN"/>
    <property type="match status" value="1"/>
</dbReference>
<dbReference type="EMBL" id="JARQZJ010000043">
    <property type="protein sequence ID" value="KAK9877737.1"/>
    <property type="molecule type" value="Genomic_DNA"/>
</dbReference>
<evidence type="ECO:0000313" key="5">
    <source>
        <dbReference type="Proteomes" id="UP001431783"/>
    </source>
</evidence>
<dbReference type="PANTHER" id="PTHR23080:SF143">
    <property type="entry name" value="SI:DKEY-56D12.4"/>
    <property type="match status" value="1"/>
</dbReference>
<dbReference type="AlphaFoldDB" id="A0AAW1U1Y1"/>
<evidence type="ECO:0000256" key="2">
    <source>
        <dbReference type="ARBA" id="ARBA00022723"/>
    </source>
</evidence>
<proteinExistence type="predicted"/>
<name>A0AAW1U1Y1_9CUCU</name>
<sequence>MCVVDLPPSRKNIGDVGCYPITPNRIKADCQGFHGMTDTHDDQSLSGLTGVNFSMSAFLLNVLPGIKSAKIDLIEPDAVVLADIGFPQIKTEVEKKNAVFIMPPFAHDGQFTAEEVDETYNIASVRIHIERVNQRIKDFNTFSKVPISLLPYVDEIHNDFLWLCGHCWQ</sequence>
<dbReference type="InterPro" id="IPR027806">
    <property type="entry name" value="HARBI1_dom"/>
</dbReference>
<gene>
    <name evidence="4" type="ORF">WA026_019417</name>
</gene>
<evidence type="ECO:0000313" key="4">
    <source>
        <dbReference type="EMBL" id="KAK9877737.1"/>
    </source>
</evidence>